<feature type="binding site" evidence="8">
    <location>
        <position position="119"/>
    </location>
    <ligand>
        <name>NAD(+)</name>
        <dbReference type="ChEBI" id="CHEBI:57540"/>
    </ligand>
</feature>
<dbReference type="EC" id="1.2.1.-" evidence="11"/>
<evidence type="ECO:0000256" key="3">
    <source>
        <dbReference type="ARBA" id="ARBA00022490"/>
    </source>
</evidence>
<organism evidence="13 14">
    <name type="scientific">Streptacidiphilus pinicola</name>
    <dbReference type="NCBI Taxonomy" id="2219663"/>
    <lineage>
        <taxon>Bacteria</taxon>
        <taxon>Bacillati</taxon>
        <taxon>Actinomycetota</taxon>
        <taxon>Actinomycetes</taxon>
        <taxon>Kitasatosporales</taxon>
        <taxon>Streptomycetaceae</taxon>
        <taxon>Streptacidiphilus</taxon>
    </lineage>
</organism>
<dbReference type="SUPFAM" id="SSF55347">
    <property type="entry name" value="Glyceraldehyde-3-phosphate dehydrogenase-like, C-terminal domain"/>
    <property type="match status" value="1"/>
</dbReference>
<dbReference type="RefSeq" id="WP_111503691.1">
    <property type="nucleotide sequence ID" value="NZ_QKYN01000089.1"/>
</dbReference>
<dbReference type="NCBIfam" id="TIGR01534">
    <property type="entry name" value="GAPDH-I"/>
    <property type="match status" value="1"/>
</dbReference>
<dbReference type="InterPro" id="IPR020831">
    <property type="entry name" value="GlycerAld/Erythrose_P_DH"/>
</dbReference>
<feature type="active site" description="Nucleophile" evidence="6">
    <location>
        <position position="149"/>
    </location>
</feature>
<dbReference type="PANTHER" id="PTHR43148">
    <property type="entry name" value="GLYCERALDEHYDE-3-PHOSPHATE DEHYDROGENASE 2"/>
    <property type="match status" value="1"/>
</dbReference>
<dbReference type="Gene3D" id="3.30.360.10">
    <property type="entry name" value="Dihydrodipicolinate Reductase, domain 2"/>
    <property type="match status" value="1"/>
</dbReference>
<feature type="site" description="Activates thiol group during catalysis" evidence="9">
    <location>
        <position position="176"/>
    </location>
</feature>
<gene>
    <name evidence="13" type="primary">gap</name>
    <name evidence="13" type="ORF">DN069_22750</name>
</gene>
<sequence length="335" mass="35770">MPKVAINGLGRIGRAALKILWDVEGVEVAAVNDLIAADNLAYLLAHDSVYGRYPKNVSTADGALVIDGRSVPVHAVRDPAGLPWRELGIDLVLECTGVFRREGELQRHLQAGARFVILSAPARTETVATVVHGVNRTPDGPQVISCASCTTNCITPVVEVLERRIGVQRAVMTTVHAYTASQQLIDGPSRDFRRGRAAAVNMVPATTGAALATARALPALAGRFDGVAIRVPVPVGSIADIVAVTSQPTSADEVNAVFREEAATDRYRGVLGLAEQPLVSTDIIGDPRASVIDAAMTRVVDGTLVKVMSWYDNEWGFTHQMIREALSMLGVRRVL</sequence>
<reference evidence="13 14" key="1">
    <citation type="submission" date="2018-06" db="EMBL/GenBank/DDBJ databases">
        <title>Streptacidiphilus pinicola sp. nov., isolated from pine grove soil.</title>
        <authorList>
            <person name="Roh S.G."/>
            <person name="Park S."/>
            <person name="Kim M.-K."/>
            <person name="Yun B.-R."/>
            <person name="Park J."/>
            <person name="Kim M.J."/>
            <person name="Kim Y.S."/>
            <person name="Kim S.B."/>
        </authorList>
    </citation>
    <scope>NUCLEOTIDE SEQUENCE [LARGE SCALE GENOMIC DNA]</scope>
    <source>
        <strain evidence="13 14">MMS16-CNU450</strain>
    </source>
</reference>
<evidence type="ECO:0000256" key="2">
    <source>
        <dbReference type="ARBA" id="ARBA00007406"/>
    </source>
</evidence>
<keyword evidence="3" id="KW-0963">Cytoplasm</keyword>
<feature type="binding site" evidence="8">
    <location>
        <begin position="11"/>
        <end position="12"/>
    </location>
    <ligand>
        <name>NAD(+)</name>
        <dbReference type="ChEBI" id="CHEBI:57540"/>
    </ligand>
</feature>
<comment type="similarity">
    <text evidence="2 10">Belongs to the glyceraldehyde-3-phosphate dehydrogenase family.</text>
</comment>
<feature type="domain" description="Glyceraldehyde 3-phosphate dehydrogenase NAD(P) binding" evidence="12">
    <location>
        <begin position="2"/>
        <end position="149"/>
    </location>
</feature>
<dbReference type="PIRSF" id="PIRSF000149">
    <property type="entry name" value="GAP_DH"/>
    <property type="match status" value="1"/>
</dbReference>
<dbReference type="Gene3D" id="3.40.50.720">
    <property type="entry name" value="NAD(P)-binding Rossmann-like Domain"/>
    <property type="match status" value="1"/>
</dbReference>
<dbReference type="PROSITE" id="PS00071">
    <property type="entry name" value="GAPDH"/>
    <property type="match status" value="1"/>
</dbReference>
<keyword evidence="14" id="KW-1185">Reference proteome</keyword>
<dbReference type="InterPro" id="IPR036291">
    <property type="entry name" value="NAD(P)-bd_dom_sf"/>
</dbReference>
<dbReference type="GO" id="GO:0006006">
    <property type="term" value="P:glucose metabolic process"/>
    <property type="evidence" value="ECO:0007669"/>
    <property type="project" value="InterPro"/>
</dbReference>
<dbReference type="FunFam" id="3.30.360.10:FF:000002">
    <property type="entry name" value="Glyceraldehyde-3-phosphate dehydrogenase"/>
    <property type="match status" value="1"/>
</dbReference>
<dbReference type="CDD" id="cd18126">
    <property type="entry name" value="GAPDH_I_C"/>
    <property type="match status" value="1"/>
</dbReference>
<feature type="binding site" evidence="8">
    <location>
        <position position="313"/>
    </location>
    <ligand>
        <name>NAD(+)</name>
        <dbReference type="ChEBI" id="CHEBI:57540"/>
    </ligand>
</feature>
<evidence type="ECO:0000259" key="12">
    <source>
        <dbReference type="SMART" id="SM00846"/>
    </source>
</evidence>
<feature type="binding site" evidence="7">
    <location>
        <begin position="148"/>
        <end position="150"/>
    </location>
    <ligand>
        <name>D-glyceraldehyde 3-phosphate</name>
        <dbReference type="ChEBI" id="CHEBI:59776"/>
    </ligand>
</feature>
<accession>A0A2X0IEA8</accession>
<comment type="subcellular location">
    <subcellularLocation>
        <location evidence="1">Cytoplasm</location>
    </subcellularLocation>
</comment>
<dbReference type="GO" id="GO:0005737">
    <property type="term" value="C:cytoplasm"/>
    <property type="evidence" value="ECO:0007669"/>
    <property type="project" value="UniProtKB-SubCell"/>
</dbReference>
<evidence type="ECO:0000256" key="7">
    <source>
        <dbReference type="PIRSR" id="PIRSR000149-2"/>
    </source>
</evidence>
<evidence type="ECO:0000256" key="8">
    <source>
        <dbReference type="PIRSR" id="PIRSR000149-3"/>
    </source>
</evidence>
<protein>
    <recommendedName>
        <fullName evidence="11">Glyceraldehyde-3-phosphate dehydrogenase</fullName>
        <ecNumber evidence="11">1.2.1.-</ecNumber>
    </recommendedName>
</protein>
<keyword evidence="5 11" id="KW-0560">Oxidoreductase</keyword>
<dbReference type="SUPFAM" id="SSF51735">
    <property type="entry name" value="NAD(P)-binding Rossmann-fold domains"/>
    <property type="match status" value="1"/>
</dbReference>
<feature type="binding site" evidence="7">
    <location>
        <begin position="207"/>
        <end position="208"/>
    </location>
    <ligand>
        <name>D-glyceraldehyde 3-phosphate</name>
        <dbReference type="ChEBI" id="CHEBI:59776"/>
    </ligand>
</feature>
<evidence type="ECO:0000313" key="14">
    <source>
        <dbReference type="Proteomes" id="UP000248889"/>
    </source>
</evidence>
<keyword evidence="4 8" id="KW-0547">Nucleotide-binding</keyword>
<feature type="binding site" evidence="7">
    <location>
        <position position="230"/>
    </location>
    <ligand>
        <name>D-glyceraldehyde 3-phosphate</name>
        <dbReference type="ChEBI" id="CHEBI:59776"/>
    </ligand>
</feature>
<evidence type="ECO:0000313" key="13">
    <source>
        <dbReference type="EMBL" id="RAG83342.1"/>
    </source>
</evidence>
<proteinExistence type="inferred from homology"/>
<evidence type="ECO:0000256" key="11">
    <source>
        <dbReference type="RuleBase" id="RU361160"/>
    </source>
</evidence>
<dbReference type="EMBL" id="QKYN01000089">
    <property type="protein sequence ID" value="RAG83342.1"/>
    <property type="molecule type" value="Genomic_DNA"/>
</dbReference>
<dbReference type="SMART" id="SM00846">
    <property type="entry name" value="Gp_dh_N"/>
    <property type="match status" value="1"/>
</dbReference>
<comment type="caution">
    <text evidence="13">The sequence shown here is derived from an EMBL/GenBank/DDBJ whole genome shotgun (WGS) entry which is preliminary data.</text>
</comment>
<dbReference type="Pfam" id="PF02800">
    <property type="entry name" value="Gp_dh_C"/>
    <property type="match status" value="1"/>
</dbReference>
<dbReference type="PRINTS" id="PR00078">
    <property type="entry name" value="G3PDHDRGNASE"/>
</dbReference>
<dbReference type="GO" id="GO:0050661">
    <property type="term" value="F:NADP binding"/>
    <property type="evidence" value="ECO:0007669"/>
    <property type="project" value="InterPro"/>
</dbReference>
<evidence type="ECO:0000256" key="5">
    <source>
        <dbReference type="ARBA" id="ARBA00023002"/>
    </source>
</evidence>
<feature type="binding site" evidence="8">
    <location>
        <position position="77"/>
    </location>
    <ligand>
        <name>NAD(+)</name>
        <dbReference type="ChEBI" id="CHEBI:57540"/>
    </ligand>
</feature>
<dbReference type="OrthoDB" id="9803304at2"/>
<dbReference type="InterPro" id="IPR006424">
    <property type="entry name" value="Glyceraldehyde-3-P_DH_1"/>
</dbReference>
<keyword evidence="8" id="KW-0520">NAD</keyword>
<name>A0A2X0IEA8_9ACTN</name>
<dbReference type="Proteomes" id="UP000248889">
    <property type="component" value="Unassembled WGS sequence"/>
</dbReference>
<dbReference type="InterPro" id="IPR020829">
    <property type="entry name" value="GlycerAld_3-P_DH_cat"/>
</dbReference>
<evidence type="ECO:0000256" key="10">
    <source>
        <dbReference type="RuleBase" id="RU000397"/>
    </source>
</evidence>
<dbReference type="Pfam" id="PF00044">
    <property type="entry name" value="Gp_dh_N"/>
    <property type="match status" value="1"/>
</dbReference>
<feature type="binding site" evidence="7">
    <location>
        <position position="179"/>
    </location>
    <ligand>
        <name>D-glyceraldehyde 3-phosphate</name>
        <dbReference type="ChEBI" id="CHEBI:59776"/>
    </ligand>
</feature>
<dbReference type="InterPro" id="IPR020830">
    <property type="entry name" value="GlycerAld_3-P_DH_AS"/>
</dbReference>
<dbReference type="GO" id="GO:0051287">
    <property type="term" value="F:NAD binding"/>
    <property type="evidence" value="ECO:0007669"/>
    <property type="project" value="InterPro"/>
</dbReference>
<evidence type="ECO:0000256" key="6">
    <source>
        <dbReference type="PIRSR" id="PIRSR000149-1"/>
    </source>
</evidence>
<dbReference type="CDD" id="cd05214">
    <property type="entry name" value="GAPDH_I_N"/>
    <property type="match status" value="1"/>
</dbReference>
<evidence type="ECO:0000256" key="4">
    <source>
        <dbReference type="ARBA" id="ARBA00022741"/>
    </source>
</evidence>
<feature type="binding site" evidence="8">
    <location>
        <position position="33"/>
    </location>
    <ligand>
        <name>NAD(+)</name>
        <dbReference type="ChEBI" id="CHEBI:57540"/>
    </ligand>
</feature>
<evidence type="ECO:0000256" key="9">
    <source>
        <dbReference type="PIRSR" id="PIRSR000149-4"/>
    </source>
</evidence>
<dbReference type="AlphaFoldDB" id="A0A2X0IEA8"/>
<dbReference type="FunFam" id="3.40.50.720:FF:000001">
    <property type="entry name" value="Glyceraldehyde-3-phosphate dehydrogenase"/>
    <property type="match status" value="1"/>
</dbReference>
<dbReference type="GO" id="GO:0004365">
    <property type="term" value="F:glyceraldehyde-3-phosphate dehydrogenase (NAD+) (phosphorylating) activity"/>
    <property type="evidence" value="ECO:0007669"/>
    <property type="project" value="UniProtKB-ARBA"/>
</dbReference>
<evidence type="ECO:0000256" key="1">
    <source>
        <dbReference type="ARBA" id="ARBA00004496"/>
    </source>
</evidence>
<dbReference type="InterPro" id="IPR020828">
    <property type="entry name" value="GlycerAld_3-P_DH_NAD(P)-bd"/>
</dbReference>